<evidence type="ECO:0000256" key="11">
    <source>
        <dbReference type="PROSITE-ProRule" id="PRU00042"/>
    </source>
</evidence>
<proteinExistence type="inferred from homology"/>
<evidence type="ECO:0000256" key="1">
    <source>
        <dbReference type="ARBA" id="ARBA00004123"/>
    </source>
</evidence>
<dbReference type="Proteomes" id="UP000594260">
    <property type="component" value="Unplaced"/>
</dbReference>
<feature type="compositionally biased region" description="Polar residues" evidence="12">
    <location>
        <begin position="1035"/>
        <end position="1048"/>
    </location>
</feature>
<feature type="region of interest" description="Disordered" evidence="12">
    <location>
        <begin position="1819"/>
        <end position="1891"/>
    </location>
</feature>
<evidence type="ECO:0000256" key="10">
    <source>
        <dbReference type="ARBA" id="ARBA00023242"/>
    </source>
</evidence>
<dbReference type="FunFam" id="3.30.160.60:FF:000340">
    <property type="entry name" value="zinc finger protein 473 isoform X1"/>
    <property type="match status" value="1"/>
</dbReference>
<feature type="domain" description="C2H2-type" evidence="13">
    <location>
        <begin position="973"/>
        <end position="1000"/>
    </location>
</feature>
<feature type="domain" description="C2H2-type" evidence="13">
    <location>
        <begin position="2151"/>
        <end position="2178"/>
    </location>
</feature>
<feature type="domain" description="C2H2-type" evidence="13">
    <location>
        <begin position="1001"/>
        <end position="1032"/>
    </location>
</feature>
<accession>A0A7M7JX21</accession>
<feature type="compositionally biased region" description="Basic and acidic residues" evidence="12">
    <location>
        <begin position="127"/>
        <end position="139"/>
    </location>
</feature>
<feature type="region of interest" description="Disordered" evidence="12">
    <location>
        <begin position="1392"/>
        <end position="1423"/>
    </location>
</feature>
<feature type="region of interest" description="Disordered" evidence="12">
    <location>
        <begin position="127"/>
        <end position="252"/>
    </location>
</feature>
<feature type="compositionally biased region" description="Polar residues" evidence="12">
    <location>
        <begin position="1445"/>
        <end position="1459"/>
    </location>
</feature>
<feature type="compositionally biased region" description="Basic and acidic residues" evidence="12">
    <location>
        <begin position="1413"/>
        <end position="1423"/>
    </location>
</feature>
<dbReference type="EnsemblMetazoa" id="XM_022798177">
    <property type="protein sequence ID" value="XP_022653912"/>
    <property type="gene ID" value="LOC111247371"/>
</dbReference>
<dbReference type="InterPro" id="IPR050636">
    <property type="entry name" value="C2H2-ZF_domain-containing"/>
</dbReference>
<dbReference type="GeneID" id="111247371"/>
<evidence type="ECO:0000256" key="6">
    <source>
        <dbReference type="ARBA" id="ARBA00022833"/>
    </source>
</evidence>
<feature type="domain" description="C2H2-type" evidence="13">
    <location>
        <begin position="888"/>
        <end position="916"/>
    </location>
</feature>
<reference evidence="14" key="1">
    <citation type="submission" date="2021-01" db="UniProtKB">
        <authorList>
            <consortium name="EnsemblMetazoa"/>
        </authorList>
    </citation>
    <scope>IDENTIFICATION</scope>
</reference>
<feature type="domain" description="C2H2-type" evidence="13">
    <location>
        <begin position="2038"/>
        <end position="2065"/>
    </location>
</feature>
<feature type="domain" description="C2H2-type" evidence="13">
    <location>
        <begin position="2123"/>
        <end position="2150"/>
    </location>
</feature>
<evidence type="ECO:0000256" key="5">
    <source>
        <dbReference type="ARBA" id="ARBA00022771"/>
    </source>
</evidence>
<sequence length="2365" mass="266134">MDSPSHVDIADVDQPLQTPAPPLIEDDDVPRLPEKMPHHDLTEHQHEHDPLETLSAHNGVTTIGSLGSLHIPTYGDIASTSSDPTGEITTADFRERISLPPVSENELGNGSPLITPLQSNIQEKKEFHVERTEEFKESPVEIGEEVQTNLNDKPEPKPKIVTTSEFSQGINARPNLGHVSSCELPLFEQHEQQGGQPPVQDDVHQQQQQQQEQETGPTRIMVSKYIIDEYEISPPEKKGATSPHSEHEQPRSYELSFDAMEPKTPVSSEVQLLLKETIDIIEKQSRPVGVTKGRRRSTVRQPSEVTEIEIPEAEPIDEMPSSPEPPQEPETLVDDFVEQFTNEDKRILFSEEADDSVPIKEVIINAKMDDEVSEVLQTYMKSQFGELRKRTAMHVMAGDERIASYQSDIRKMSIPLLRLAQQLDENPEDIEELRRTAGNILCLMLMLNERMLHDRRRAILNFFERPDDMADEHRLPRRMGEGLFGKRFCWFNGMGFTKRRPRRKPAPRVVYQPALAPLSKPKSSTAASAATIANSIKIGGAPQQLFNEEYDEELDDDEEEAISDEDWKVSEEEEADPEEEEEIDSDLDSEEHADITGRKKAKVSNGTSTTNGGKQSIDEIWSESMRLMQLADAAVEGVKAKKRMRKEKKLKKEKLKKVKKERKKRVPKETCAPPAKRGRKKKIKDTLPPPPPPPPQQPLQPYPIGQFEDPKPKKRRRRRKTDDDGEEAAVVAFKRRKKDGPTIERKIDPHCEHCDFEADRRHLIMHVRKEHPDKMIQCDQCNKKFAFKVSLWNHVVIMHGTAKFKCDQCTRSFRSEEKLRMHSFMHSENKPFACEICGKGCLTKRHLDAHVLIHEQRQQLYCQMCDRHFATNHNYRNHMKLHTGQKDFFCDICNAGFPIKARLTQHKRLHHSGEQYVCDMCGKAFKARHILNDHKALRHSNEKAWVCEICGAGFKLKSVLVRHLKTHSDERPYRCDICDKAFKDRSTLGVHRKTHSTDRPFLCEQCGMSFKRNAERKKHNCIGRMVHIPEDSSQSHHGQMGGPNQTGNLAGLPHALESHVPNSHVGVVSPHVSVGGGSHASHHLVTSHRSVPLSSLMHPHSASLMSPATPGTSLQAQLMQLLDEGLHAAGTTHQNHQQQQHPQQAGNFSFKISALRCKYMDASKDSEGPGDIASDARAVFEEATGSLTDLNPNALYHGVVLPPANFESVYDQRDNDEVLSDIRQVKSELESGVLAQTSIRSHEDPVVLSSESQPSSTSGYDPVAQVEVQNMLVLVEHQQALHSTQQQQPQQHQPSAQLQPVAVRVLHQEEPDLDENQEQREESHQVIHSIQQINPLLERASQHSSRQVHSQSQLPTDVPECSPTSNQLEDAIPPLQMILDPTINRQQPQGELLSTSPLQERPSSIKGPSHRAMKPEKSRPIRGEKGQSVIADVVNGTVGNEEHVSQSQQLEGSTSEDLSGLSQVVVRDNPSEVVTIKVEDRLPGESFMEVEVAPSNEVESESSMKTFCSIYINDARLRQEIAAESEVAEPLKDVIVTSEIDDELKDLIKLRLKTFENIREDAATQLLAIDALLAVYQKLLRKVSIPVLELGDLLENCKAYSPERIKKIVGSILCQLVMFNERVIRDRRVKVLTYLGKSANLADGHRIPHRSGEALFGKLFIEQHHLIEMKRSRRTTTRTDNNALRTATVSRAKRRRKNPQESKSDDWANRMQADAIIQEVAVADGKPSNEAIEEILEEIKSARRSTKRRHPKVVLDDQVISDKAPKKATECVWREKSTKQKPVTNREIVKLESEQEKRIPFQVEEFQSVLVTSAAMLPEFNSTNGTDASKTKENGRRARVARKAQAQPEMIPLHLVDGNNEDNGEEDEESYDDDRDADFPQPPPNDEELEDEAISNEVSTQVGNKVRKKSGVPFLVKVERKLDNNCDHCEYVAEKRRQLVLHVKNVHADKMIACDACDKRFAFKISLWNHKNAMHLGAEHKCPHPHCTRSFKDEDKLRTHLFVHSAEKPFTCDICGRGCLTKVHLDSHVKVHERRDTQYCQTCNRYFGSNHTFRNHMKLHAGKKEWFCDICNAGFPIKPRLVLHKKIAHSDEQFICDECGKGFKMKHILNDHKALIHSTRKAFVCEVCGVGFKLRSVLRRHMKTHSDERPHKCELCDKAFKVKSTLVEHRKTHTNEKPFLCEQCGVAFKRNAERRKHSCMSGTKHVVMQVPLPHLQSTTLIASTAAETGHAHDSTGAQLVTCSTGSTQVQLPQVSTGHAGPTQLQVAVVTSGGQAAAQHLVAHVPLQLGAQMIQIMSPGTLVSPVPGVQTGSVQSGGQLMVQQVVQQLHDAQHSGQPQMPTGQAAAPGSGTSAATHTQFANFSVS</sequence>
<feature type="compositionally biased region" description="Polar residues" evidence="12">
    <location>
        <begin position="1392"/>
        <end position="1402"/>
    </location>
</feature>
<evidence type="ECO:0000256" key="2">
    <source>
        <dbReference type="ARBA" id="ARBA00006991"/>
    </source>
</evidence>
<dbReference type="SUPFAM" id="SSF57667">
    <property type="entry name" value="beta-beta-alpha zinc fingers"/>
    <property type="match status" value="10"/>
</dbReference>
<evidence type="ECO:0000256" key="4">
    <source>
        <dbReference type="ARBA" id="ARBA00022737"/>
    </source>
</evidence>
<feature type="compositionally biased region" description="Low complexity" evidence="12">
    <location>
        <begin position="1678"/>
        <end position="1688"/>
    </location>
</feature>
<dbReference type="FunFam" id="3.30.160.60:FF:000100">
    <property type="entry name" value="Zinc finger 45-like"/>
    <property type="match status" value="2"/>
</dbReference>
<feature type="region of interest" description="Disordered" evidence="12">
    <location>
        <begin position="1031"/>
        <end position="1056"/>
    </location>
</feature>
<comment type="similarity">
    <text evidence="2">Belongs to the krueppel C2H2-type zinc-finger protein family.</text>
</comment>
<dbReference type="SMART" id="SM00355">
    <property type="entry name" value="ZnF_C2H2"/>
    <property type="match status" value="20"/>
</dbReference>
<feature type="compositionally biased region" description="Polar residues" evidence="12">
    <location>
        <begin position="1249"/>
        <end position="1259"/>
    </location>
</feature>
<keyword evidence="9" id="KW-0804">Transcription</keyword>
<feature type="compositionally biased region" description="Basic and acidic residues" evidence="12">
    <location>
        <begin position="234"/>
        <end position="251"/>
    </location>
</feature>
<feature type="domain" description="C2H2-type" evidence="13">
    <location>
        <begin position="916"/>
        <end position="944"/>
    </location>
</feature>
<dbReference type="Pfam" id="PF00096">
    <property type="entry name" value="zf-C2H2"/>
    <property type="match status" value="3"/>
</dbReference>
<feature type="domain" description="C2H2-type" evidence="13">
    <location>
        <begin position="860"/>
        <end position="887"/>
    </location>
</feature>
<feature type="compositionally biased region" description="Low complexity" evidence="12">
    <location>
        <begin position="2340"/>
        <end position="2355"/>
    </location>
</feature>
<feature type="compositionally biased region" description="Acidic residues" evidence="12">
    <location>
        <begin position="551"/>
        <end position="564"/>
    </location>
</feature>
<keyword evidence="8" id="KW-0238">DNA-binding</keyword>
<dbReference type="InterPro" id="IPR036236">
    <property type="entry name" value="Znf_C2H2_sf"/>
</dbReference>
<feature type="region of interest" description="Disordered" evidence="12">
    <location>
        <begin position="1672"/>
        <end position="1709"/>
    </location>
</feature>
<feature type="compositionally biased region" description="Basic and acidic residues" evidence="12">
    <location>
        <begin position="1698"/>
        <end position="1708"/>
    </location>
</feature>
<feature type="domain" description="C2H2-type" evidence="13">
    <location>
        <begin position="2066"/>
        <end position="2094"/>
    </location>
</feature>
<dbReference type="FunFam" id="3.30.160.60:FF:001289">
    <property type="entry name" value="Zinc finger protein 574"/>
    <property type="match status" value="1"/>
</dbReference>
<dbReference type="PANTHER" id="PTHR47772:SF13">
    <property type="entry name" value="GASTRULA ZINC FINGER PROTEIN XLCGF49.1-LIKE-RELATED"/>
    <property type="match status" value="1"/>
</dbReference>
<keyword evidence="15" id="KW-1185">Reference proteome</keyword>
<name>A0A7M7JX21_VARDE</name>
<feature type="compositionally biased region" description="Basic residues" evidence="12">
    <location>
        <begin position="640"/>
        <end position="666"/>
    </location>
</feature>
<feature type="domain" description="C2H2-type" evidence="13">
    <location>
        <begin position="804"/>
        <end position="831"/>
    </location>
</feature>
<evidence type="ECO:0000313" key="14">
    <source>
        <dbReference type="EnsemblMetazoa" id="XP_022653912"/>
    </source>
</evidence>
<dbReference type="InterPro" id="IPR013087">
    <property type="entry name" value="Znf_C2H2_type"/>
</dbReference>
<feature type="domain" description="C2H2-type" evidence="13">
    <location>
        <begin position="832"/>
        <end position="859"/>
    </location>
</feature>
<dbReference type="GO" id="GO:0006357">
    <property type="term" value="P:regulation of transcription by RNA polymerase II"/>
    <property type="evidence" value="ECO:0007669"/>
    <property type="project" value="UniProtKB-ARBA"/>
</dbReference>
<feature type="region of interest" description="Disordered" evidence="12">
    <location>
        <begin position="1"/>
        <end position="49"/>
    </location>
</feature>
<evidence type="ECO:0000256" key="12">
    <source>
        <dbReference type="SAM" id="MobiDB-lite"/>
    </source>
</evidence>
<feature type="domain" description="C2H2-type" evidence="13">
    <location>
        <begin position="2010"/>
        <end position="2037"/>
    </location>
</feature>
<feature type="compositionally biased region" description="Low complexity" evidence="12">
    <location>
        <begin position="1342"/>
        <end position="1353"/>
    </location>
</feature>
<dbReference type="KEGG" id="vde:111247371"/>
<comment type="subcellular location">
    <subcellularLocation>
        <location evidence="1">Nucleus</location>
    </subcellularLocation>
</comment>
<dbReference type="GO" id="GO:0005634">
    <property type="term" value="C:nucleus"/>
    <property type="evidence" value="ECO:0007669"/>
    <property type="project" value="UniProtKB-SubCell"/>
</dbReference>
<feature type="region of interest" description="Disordered" evidence="12">
    <location>
        <begin position="1236"/>
        <end position="1260"/>
    </location>
</feature>
<feature type="compositionally biased region" description="Acidic residues" evidence="12">
    <location>
        <begin position="571"/>
        <end position="589"/>
    </location>
</feature>
<dbReference type="Gene3D" id="3.30.160.60">
    <property type="entry name" value="Classic Zinc Finger"/>
    <property type="match status" value="11"/>
</dbReference>
<feature type="compositionally biased region" description="Basic and acidic residues" evidence="12">
    <location>
        <begin position="29"/>
        <end position="49"/>
    </location>
</feature>
<feature type="region of interest" description="Disordered" evidence="12">
    <location>
        <begin position="1340"/>
        <end position="1368"/>
    </location>
</feature>
<feature type="compositionally biased region" description="Acidic residues" evidence="12">
    <location>
        <begin position="1859"/>
        <end position="1876"/>
    </location>
</feature>
<feature type="region of interest" description="Disordered" evidence="12">
    <location>
        <begin position="311"/>
        <end position="330"/>
    </location>
</feature>
<dbReference type="GO" id="GO:0008270">
    <property type="term" value="F:zinc ion binding"/>
    <property type="evidence" value="ECO:0007669"/>
    <property type="project" value="UniProtKB-KW"/>
</dbReference>
<keyword evidence="3" id="KW-0479">Metal-binding</keyword>
<dbReference type="OrthoDB" id="1095242at2759"/>
<feature type="region of interest" description="Disordered" evidence="12">
    <location>
        <begin position="636"/>
        <end position="729"/>
    </location>
</feature>
<feature type="compositionally biased region" description="Polar residues" evidence="12">
    <location>
        <begin position="604"/>
        <end position="614"/>
    </location>
</feature>
<keyword evidence="7" id="KW-0805">Transcription regulation</keyword>
<feature type="compositionally biased region" description="Polar residues" evidence="12">
    <location>
        <begin position="161"/>
        <end position="170"/>
    </location>
</feature>
<evidence type="ECO:0000256" key="9">
    <source>
        <dbReference type="ARBA" id="ARBA00023163"/>
    </source>
</evidence>
<evidence type="ECO:0000256" key="3">
    <source>
        <dbReference type="ARBA" id="ARBA00022723"/>
    </source>
</evidence>
<feature type="domain" description="C2H2-type" evidence="13">
    <location>
        <begin position="776"/>
        <end position="804"/>
    </location>
</feature>
<feature type="compositionally biased region" description="Pro residues" evidence="12">
    <location>
        <begin position="687"/>
        <end position="701"/>
    </location>
</feature>
<dbReference type="PROSITE" id="PS50157">
    <property type="entry name" value="ZINC_FINGER_C2H2_2"/>
    <property type="match status" value="17"/>
</dbReference>
<feature type="region of interest" description="Disordered" evidence="12">
    <location>
        <begin position="551"/>
        <end position="617"/>
    </location>
</feature>
<dbReference type="PANTHER" id="PTHR47772">
    <property type="entry name" value="ZINC FINGER PROTEIN 200"/>
    <property type="match status" value="1"/>
</dbReference>
<evidence type="ECO:0000313" key="15">
    <source>
        <dbReference type="Proteomes" id="UP000594260"/>
    </source>
</evidence>
<feature type="region of interest" description="Disordered" evidence="12">
    <location>
        <begin position="1438"/>
        <end position="1459"/>
    </location>
</feature>
<dbReference type="FunFam" id="3.30.160.60:FF:001370">
    <property type="entry name" value="Zinc finger protein"/>
    <property type="match status" value="1"/>
</dbReference>
<feature type="domain" description="C2H2-type" evidence="13">
    <location>
        <begin position="1980"/>
        <end position="2009"/>
    </location>
</feature>
<dbReference type="RefSeq" id="XP_022653912.1">
    <property type="nucleotide sequence ID" value="XM_022798177.1"/>
</dbReference>
<keyword evidence="4" id="KW-0677">Repeat</keyword>
<keyword evidence="10" id="KW-0539">Nucleus</keyword>
<keyword evidence="6" id="KW-0862">Zinc</keyword>
<feature type="domain" description="C2H2-type" evidence="13">
    <location>
        <begin position="945"/>
        <end position="972"/>
    </location>
</feature>
<dbReference type="PROSITE" id="PS00028">
    <property type="entry name" value="ZINC_FINGER_C2H2_1"/>
    <property type="match status" value="16"/>
</dbReference>
<evidence type="ECO:0000256" key="8">
    <source>
        <dbReference type="ARBA" id="ARBA00023125"/>
    </source>
</evidence>
<dbReference type="GO" id="GO:0003690">
    <property type="term" value="F:double-stranded DNA binding"/>
    <property type="evidence" value="ECO:0007669"/>
    <property type="project" value="UniProtKB-ARBA"/>
</dbReference>
<protein>
    <recommendedName>
        <fullName evidence="13">C2H2-type domain-containing protein</fullName>
    </recommendedName>
</protein>
<organism evidence="14 15">
    <name type="scientific">Varroa destructor</name>
    <name type="common">Honeybee mite</name>
    <dbReference type="NCBI Taxonomy" id="109461"/>
    <lineage>
        <taxon>Eukaryota</taxon>
        <taxon>Metazoa</taxon>
        <taxon>Ecdysozoa</taxon>
        <taxon>Arthropoda</taxon>
        <taxon>Chelicerata</taxon>
        <taxon>Arachnida</taxon>
        <taxon>Acari</taxon>
        <taxon>Parasitiformes</taxon>
        <taxon>Mesostigmata</taxon>
        <taxon>Gamasina</taxon>
        <taxon>Dermanyssoidea</taxon>
        <taxon>Varroidae</taxon>
        <taxon>Varroa</taxon>
    </lineage>
</organism>
<feature type="domain" description="C2H2-type" evidence="13">
    <location>
        <begin position="1952"/>
        <end position="1980"/>
    </location>
</feature>
<feature type="compositionally biased region" description="Low complexity" evidence="12">
    <location>
        <begin position="196"/>
        <end position="214"/>
    </location>
</feature>
<feature type="region of interest" description="Disordered" evidence="12">
    <location>
        <begin position="2329"/>
        <end position="2356"/>
    </location>
</feature>
<dbReference type="InParanoid" id="A0A7M7JX21"/>
<feature type="domain" description="C2H2-type" evidence="13">
    <location>
        <begin position="2094"/>
        <end position="2122"/>
    </location>
</feature>
<evidence type="ECO:0000256" key="7">
    <source>
        <dbReference type="ARBA" id="ARBA00023015"/>
    </source>
</evidence>
<keyword evidence="5 11" id="KW-0863">Zinc-finger</keyword>
<dbReference type="OMA" id="FCDICNA"/>
<evidence type="ECO:0000259" key="13">
    <source>
        <dbReference type="PROSITE" id="PS50157"/>
    </source>
</evidence>